<evidence type="ECO:0000313" key="3">
    <source>
        <dbReference type="EMBL" id="GMF28880.1"/>
    </source>
</evidence>
<keyword evidence="1" id="KW-0732">Signal</keyword>
<evidence type="ECO:0000256" key="1">
    <source>
        <dbReference type="SAM" id="SignalP"/>
    </source>
</evidence>
<dbReference type="PROSITE" id="PS51752">
    <property type="entry name" value="JACALIN_LECTIN"/>
    <property type="match status" value="1"/>
</dbReference>
<dbReference type="Proteomes" id="UP001165083">
    <property type="component" value="Unassembled WGS sequence"/>
</dbReference>
<keyword evidence="4" id="KW-1185">Reference proteome</keyword>
<evidence type="ECO:0000259" key="2">
    <source>
        <dbReference type="PROSITE" id="PS51752"/>
    </source>
</evidence>
<dbReference type="SMART" id="SM00915">
    <property type="entry name" value="Jacalin"/>
    <property type="match status" value="1"/>
</dbReference>
<organism evidence="3 4">
    <name type="scientific">Phytophthora lilii</name>
    <dbReference type="NCBI Taxonomy" id="2077276"/>
    <lineage>
        <taxon>Eukaryota</taxon>
        <taxon>Sar</taxon>
        <taxon>Stramenopiles</taxon>
        <taxon>Oomycota</taxon>
        <taxon>Peronosporomycetes</taxon>
        <taxon>Peronosporales</taxon>
        <taxon>Peronosporaceae</taxon>
        <taxon>Phytophthora</taxon>
    </lineage>
</organism>
<dbReference type="Pfam" id="PF01419">
    <property type="entry name" value="Jacalin"/>
    <property type="match status" value="1"/>
</dbReference>
<comment type="caution">
    <text evidence="3">The sequence shown here is derived from an EMBL/GenBank/DDBJ whole genome shotgun (WGS) entry which is preliminary data.</text>
</comment>
<evidence type="ECO:0000313" key="4">
    <source>
        <dbReference type="Proteomes" id="UP001165083"/>
    </source>
</evidence>
<proteinExistence type="predicted"/>
<sequence length="173" mass="18194">MKFLLQVLATVALVAQGTAALENGIVLGETFGGPHGDKYSDLKLVAPGQNVTAITIRSKERVDGVGIDVIDPSGIKSTYYHGGNGGDPNTLKLGEGEYITGMEAHSNEQHSHTRIFYISFTTNLGRSISGGTPSNDIGKDSAPDGYQLGGFFGYCADELDSVSAIWTSIKPVA</sequence>
<dbReference type="Gene3D" id="2.100.10.30">
    <property type="entry name" value="Jacalin-like lectin domain"/>
    <property type="match status" value="1"/>
</dbReference>
<dbReference type="InterPro" id="IPR001229">
    <property type="entry name" value="Jacalin-like_lectin_dom"/>
</dbReference>
<name>A0A9W6WVA7_9STRA</name>
<reference evidence="3" key="1">
    <citation type="submission" date="2023-04" db="EMBL/GenBank/DDBJ databases">
        <title>Phytophthora lilii NBRC 32176.</title>
        <authorList>
            <person name="Ichikawa N."/>
            <person name="Sato H."/>
            <person name="Tonouchi N."/>
        </authorList>
    </citation>
    <scope>NUCLEOTIDE SEQUENCE</scope>
    <source>
        <strain evidence="3">NBRC 32176</strain>
    </source>
</reference>
<dbReference type="AlphaFoldDB" id="A0A9W6WVA7"/>
<dbReference type="EMBL" id="BSXW01000742">
    <property type="protein sequence ID" value="GMF28880.1"/>
    <property type="molecule type" value="Genomic_DNA"/>
</dbReference>
<feature type="chain" id="PRO_5040910486" evidence="1">
    <location>
        <begin position="21"/>
        <end position="173"/>
    </location>
</feature>
<feature type="domain" description="Jacalin-type lectin" evidence="2">
    <location>
        <begin position="25"/>
        <end position="168"/>
    </location>
</feature>
<feature type="signal peptide" evidence="1">
    <location>
        <begin position="1"/>
        <end position="20"/>
    </location>
</feature>
<protein>
    <submittedName>
        <fullName evidence="3">Unnamed protein product</fullName>
    </submittedName>
</protein>
<accession>A0A9W6WVA7</accession>
<dbReference type="SUPFAM" id="SSF51101">
    <property type="entry name" value="Mannose-binding lectins"/>
    <property type="match status" value="1"/>
</dbReference>
<dbReference type="InterPro" id="IPR036404">
    <property type="entry name" value="Jacalin-like_lectin_dom_sf"/>
</dbReference>
<gene>
    <name evidence="3" type="ORF">Plil01_001220900</name>
</gene>
<dbReference type="OrthoDB" id="107091at2759"/>